<dbReference type="Gene3D" id="1.10.110.10">
    <property type="entry name" value="Plant lipid-transfer and hydrophobic proteins"/>
    <property type="match status" value="1"/>
</dbReference>
<protein>
    <submittedName>
        <fullName evidence="2">Non-specific lipid-transfer protein</fullName>
    </submittedName>
</protein>
<feature type="domain" description="Bifunctional inhibitor/plant lipid transfer protein/seed storage helical" evidence="1">
    <location>
        <begin position="51"/>
        <end position="136"/>
    </location>
</feature>
<dbReference type="PRINTS" id="PR00382">
    <property type="entry name" value="LIPIDTRNSFER"/>
</dbReference>
<dbReference type="InterPro" id="IPR036312">
    <property type="entry name" value="Bifun_inhib/LTP/seed_sf"/>
</dbReference>
<dbReference type="SUPFAM" id="SSF47699">
    <property type="entry name" value="Bifunctional inhibitor/lipid-transfer protein/seed storage 2S albumin"/>
    <property type="match status" value="1"/>
</dbReference>
<organism evidence="2 3">
    <name type="scientific">Rhynchospora pubera</name>
    <dbReference type="NCBI Taxonomy" id="906938"/>
    <lineage>
        <taxon>Eukaryota</taxon>
        <taxon>Viridiplantae</taxon>
        <taxon>Streptophyta</taxon>
        <taxon>Embryophyta</taxon>
        <taxon>Tracheophyta</taxon>
        <taxon>Spermatophyta</taxon>
        <taxon>Magnoliopsida</taxon>
        <taxon>Liliopsida</taxon>
        <taxon>Poales</taxon>
        <taxon>Cyperaceae</taxon>
        <taxon>Cyperoideae</taxon>
        <taxon>Rhynchosporeae</taxon>
        <taxon>Rhynchospora</taxon>
    </lineage>
</organism>
<comment type="caution">
    <text evidence="2">The sequence shown here is derived from an EMBL/GenBank/DDBJ whole genome shotgun (WGS) entry which is preliminary data.</text>
</comment>
<reference evidence="2" key="1">
    <citation type="submission" date="2022-08" db="EMBL/GenBank/DDBJ databases">
        <authorList>
            <person name="Marques A."/>
        </authorList>
    </citation>
    <scope>NUCLEOTIDE SEQUENCE</scope>
    <source>
        <strain evidence="2">RhyPub2mFocal</strain>
        <tissue evidence="2">Leaves</tissue>
    </source>
</reference>
<name>A0AAV8FGT0_9POAL</name>
<evidence type="ECO:0000313" key="3">
    <source>
        <dbReference type="Proteomes" id="UP001140206"/>
    </source>
</evidence>
<dbReference type="EMBL" id="JAMFTS010000002">
    <property type="protein sequence ID" value="KAJ4792634.1"/>
    <property type="molecule type" value="Genomic_DNA"/>
</dbReference>
<dbReference type="InterPro" id="IPR000528">
    <property type="entry name" value="Plant_nsLTP"/>
</dbReference>
<dbReference type="CDD" id="cd01960">
    <property type="entry name" value="nsLTP1"/>
    <property type="match status" value="1"/>
</dbReference>
<keyword evidence="3" id="KW-1185">Reference proteome</keyword>
<dbReference type="Pfam" id="PF00234">
    <property type="entry name" value="Tryp_alpha_amyl"/>
    <property type="match status" value="1"/>
</dbReference>
<sequence>MHLYLTTNSELCSFNQNQKLKKKMALKVAALFCALLITNLAAYPSEAAITCMDVDMCVAPCVSYLTGAESSPTADCCKGVERLKSLPSSTDERRFACSCVKQAASKIANLKDDAVKSLPAACKTPLPFPISLEFDCSTIP</sequence>
<dbReference type="InterPro" id="IPR016140">
    <property type="entry name" value="Bifunc_inhib/LTP/seed_store"/>
</dbReference>
<dbReference type="GO" id="GO:0006869">
    <property type="term" value="P:lipid transport"/>
    <property type="evidence" value="ECO:0007669"/>
    <property type="project" value="InterPro"/>
</dbReference>
<dbReference type="Proteomes" id="UP001140206">
    <property type="component" value="Chromosome 2"/>
</dbReference>
<dbReference type="PANTHER" id="PTHR33076">
    <property type="entry name" value="NON-SPECIFIC LIPID-TRANSFER PROTEIN 2-RELATED"/>
    <property type="match status" value="1"/>
</dbReference>
<evidence type="ECO:0000259" key="1">
    <source>
        <dbReference type="Pfam" id="PF00234"/>
    </source>
</evidence>
<dbReference type="AlphaFoldDB" id="A0AAV8FGT0"/>
<dbReference type="GO" id="GO:0008289">
    <property type="term" value="F:lipid binding"/>
    <property type="evidence" value="ECO:0007669"/>
    <property type="project" value="InterPro"/>
</dbReference>
<proteinExistence type="predicted"/>
<gene>
    <name evidence="2" type="ORF">LUZ62_043880</name>
</gene>
<evidence type="ECO:0000313" key="2">
    <source>
        <dbReference type="EMBL" id="KAJ4792634.1"/>
    </source>
</evidence>
<accession>A0AAV8FGT0</accession>